<reference evidence="1" key="1">
    <citation type="journal article" date="2015" name="Nature">
        <title>Complex archaea that bridge the gap between prokaryotes and eukaryotes.</title>
        <authorList>
            <person name="Spang A."/>
            <person name="Saw J.H."/>
            <person name="Jorgensen S.L."/>
            <person name="Zaremba-Niedzwiedzka K."/>
            <person name="Martijn J."/>
            <person name="Lind A.E."/>
            <person name="van Eijk R."/>
            <person name="Schleper C."/>
            <person name="Guy L."/>
            <person name="Ettema T.J."/>
        </authorList>
    </citation>
    <scope>NUCLEOTIDE SEQUENCE</scope>
</reference>
<evidence type="ECO:0000313" key="1">
    <source>
        <dbReference type="EMBL" id="KKK62437.1"/>
    </source>
</evidence>
<accession>A0A0F8X028</accession>
<dbReference type="EMBL" id="LAZR01061992">
    <property type="protein sequence ID" value="KKK62437.1"/>
    <property type="molecule type" value="Genomic_DNA"/>
</dbReference>
<dbReference type="AlphaFoldDB" id="A0A0F8X028"/>
<proteinExistence type="predicted"/>
<comment type="caution">
    <text evidence="1">The sequence shown here is derived from an EMBL/GenBank/DDBJ whole genome shotgun (WGS) entry which is preliminary data.</text>
</comment>
<name>A0A0F8X028_9ZZZZ</name>
<feature type="non-terminal residue" evidence="1">
    <location>
        <position position="1"/>
    </location>
</feature>
<gene>
    <name evidence="1" type="ORF">LCGC14_3004320</name>
</gene>
<sequence>NIWNESLTLQQIENQIIPYFTECCIYLILLERICLERAFNKIRIKGGRCNPCCVAKIAQKMYGLY</sequence>
<organism evidence="1">
    <name type="scientific">marine sediment metagenome</name>
    <dbReference type="NCBI Taxonomy" id="412755"/>
    <lineage>
        <taxon>unclassified sequences</taxon>
        <taxon>metagenomes</taxon>
        <taxon>ecological metagenomes</taxon>
    </lineage>
</organism>
<protein>
    <submittedName>
        <fullName evidence="1">Uncharacterized protein</fullName>
    </submittedName>
</protein>